<organism evidence="1 2">
    <name type="scientific">Willisornis vidua</name>
    <name type="common">Xingu scale-backed antbird</name>
    <dbReference type="NCBI Taxonomy" id="1566151"/>
    <lineage>
        <taxon>Eukaryota</taxon>
        <taxon>Metazoa</taxon>
        <taxon>Chordata</taxon>
        <taxon>Craniata</taxon>
        <taxon>Vertebrata</taxon>
        <taxon>Euteleostomi</taxon>
        <taxon>Archelosauria</taxon>
        <taxon>Archosauria</taxon>
        <taxon>Dinosauria</taxon>
        <taxon>Saurischia</taxon>
        <taxon>Theropoda</taxon>
        <taxon>Coelurosauria</taxon>
        <taxon>Aves</taxon>
        <taxon>Neognathae</taxon>
        <taxon>Neoaves</taxon>
        <taxon>Telluraves</taxon>
        <taxon>Australaves</taxon>
        <taxon>Passeriformes</taxon>
        <taxon>Thamnophilidae</taxon>
        <taxon>Willisornis</taxon>
    </lineage>
</organism>
<accession>A0ABQ9DMV5</accession>
<comment type="caution">
    <text evidence="1">The sequence shown here is derived from an EMBL/GenBank/DDBJ whole genome shotgun (WGS) entry which is preliminary data.</text>
</comment>
<evidence type="ECO:0000313" key="1">
    <source>
        <dbReference type="EMBL" id="KAJ7425187.1"/>
    </source>
</evidence>
<dbReference type="Proteomes" id="UP001145742">
    <property type="component" value="Unassembled WGS sequence"/>
</dbReference>
<protein>
    <submittedName>
        <fullName evidence="1">Uncharacterized protein</fullName>
    </submittedName>
</protein>
<keyword evidence="2" id="KW-1185">Reference proteome</keyword>
<reference evidence="1" key="1">
    <citation type="submission" date="2019-10" db="EMBL/GenBank/DDBJ databases">
        <authorList>
            <person name="Soares A.E.R."/>
            <person name="Aleixo A."/>
            <person name="Schneider P."/>
            <person name="Miyaki C.Y."/>
            <person name="Schneider M.P."/>
            <person name="Mello C."/>
            <person name="Vasconcelos A.T.R."/>
        </authorList>
    </citation>
    <scope>NUCLEOTIDE SEQUENCE</scope>
    <source>
        <tissue evidence="1">Muscle</tissue>
    </source>
</reference>
<gene>
    <name evidence="1" type="ORF">WISP_24610</name>
</gene>
<name>A0ABQ9DMV5_9PASS</name>
<dbReference type="EMBL" id="WHWB01032558">
    <property type="protein sequence ID" value="KAJ7425187.1"/>
    <property type="molecule type" value="Genomic_DNA"/>
</dbReference>
<sequence length="218" mass="23882">MGSVRKATAHLRLTLANDTKGSKKSSYTYMGTKKMGKDNVGLWQSVVDDLVAGGAGGNEVLGASSASQLSRKLSQAPELGDRVQGGEEVPVVGEDQEASLEMKASLQQEEVTEKFFLSVPLGTTAKFHGYECPQDTDILEDPGKQTKQQLPCINQSRDLKRLDPSKAPLDGFGAQTLPSWDHDEEKFLEDSADLLLLYEESWLETPNFKCVFKRIATN</sequence>
<proteinExistence type="predicted"/>
<evidence type="ECO:0000313" key="2">
    <source>
        <dbReference type="Proteomes" id="UP001145742"/>
    </source>
</evidence>